<accession>A0A1F7VAW0</accession>
<dbReference type="AlphaFoldDB" id="A0A1F7VAW0"/>
<protein>
    <recommendedName>
        <fullName evidence="3">Cupin 2 conserved barrel domain-containing protein</fullName>
    </recommendedName>
</protein>
<evidence type="ECO:0000313" key="1">
    <source>
        <dbReference type="EMBL" id="OGL87689.1"/>
    </source>
</evidence>
<dbReference type="SUPFAM" id="SSF51182">
    <property type="entry name" value="RmlC-like cupins"/>
    <property type="match status" value="1"/>
</dbReference>
<evidence type="ECO:0000313" key="2">
    <source>
        <dbReference type="Proteomes" id="UP000178264"/>
    </source>
</evidence>
<reference evidence="1 2" key="1">
    <citation type="journal article" date="2016" name="Nat. Commun.">
        <title>Thousands of microbial genomes shed light on interconnected biogeochemical processes in an aquifer system.</title>
        <authorList>
            <person name="Anantharaman K."/>
            <person name="Brown C.T."/>
            <person name="Hug L.A."/>
            <person name="Sharon I."/>
            <person name="Castelle C.J."/>
            <person name="Probst A.J."/>
            <person name="Thomas B.C."/>
            <person name="Singh A."/>
            <person name="Wilkins M.J."/>
            <person name="Karaoz U."/>
            <person name="Brodie E.L."/>
            <person name="Williams K.H."/>
            <person name="Hubbard S.S."/>
            <person name="Banfield J.F."/>
        </authorList>
    </citation>
    <scope>NUCLEOTIDE SEQUENCE [LARGE SCALE GENOMIC DNA]</scope>
</reference>
<comment type="caution">
    <text evidence="1">The sequence shown here is derived from an EMBL/GenBank/DDBJ whole genome shotgun (WGS) entry which is preliminary data.</text>
</comment>
<evidence type="ECO:0008006" key="3">
    <source>
        <dbReference type="Google" id="ProtNLM"/>
    </source>
</evidence>
<dbReference type="InterPro" id="IPR011051">
    <property type="entry name" value="RmlC_Cupin_sf"/>
</dbReference>
<sequence>MSTSIPQLQDAERLDLGGYTVYIVSATHARSEGYVELPPGKEMQRHHRSVEERLKQIEGDSVVTVFGNDGEPVVHELPRGAELNIPAVTEHIHANPYGKPSLTHWRFEGDIIDTLEEQRMLAKRLEEERST</sequence>
<proteinExistence type="predicted"/>
<dbReference type="EMBL" id="MGER01000064">
    <property type="protein sequence ID" value="OGL87689.1"/>
    <property type="molecule type" value="Genomic_DNA"/>
</dbReference>
<gene>
    <name evidence="1" type="ORF">A3I42_04640</name>
</gene>
<name>A0A1F7VAW0_9BACT</name>
<dbReference type="Proteomes" id="UP000178264">
    <property type="component" value="Unassembled WGS sequence"/>
</dbReference>
<organism evidence="1 2">
    <name type="scientific">Candidatus Uhrbacteria bacterium RIFCSPLOWO2_02_FULL_49_11</name>
    <dbReference type="NCBI Taxonomy" id="1802409"/>
    <lineage>
        <taxon>Bacteria</taxon>
        <taxon>Candidatus Uhriibacteriota</taxon>
    </lineage>
</organism>